<gene>
    <name evidence="2" type="ORF">GN277_10090</name>
</gene>
<feature type="transmembrane region" description="Helical" evidence="1">
    <location>
        <begin position="296"/>
        <end position="325"/>
    </location>
</feature>
<keyword evidence="1" id="KW-1133">Transmembrane helix</keyword>
<keyword evidence="1" id="KW-0472">Membrane</keyword>
<keyword evidence="1" id="KW-0812">Transmembrane</keyword>
<protein>
    <submittedName>
        <fullName evidence="2">Uncharacterized protein</fullName>
    </submittedName>
</protein>
<evidence type="ECO:0000313" key="3">
    <source>
        <dbReference type="Proteomes" id="UP000460412"/>
    </source>
</evidence>
<feature type="transmembrane region" description="Helical" evidence="1">
    <location>
        <begin position="205"/>
        <end position="224"/>
    </location>
</feature>
<comment type="caution">
    <text evidence="2">The sequence shown here is derived from an EMBL/GenBank/DDBJ whole genome shotgun (WGS) entry which is preliminary data.</text>
</comment>
<organism evidence="2 3">
    <name type="scientific">Sporofaciens musculi</name>
    <dbReference type="NCBI Taxonomy" id="2681861"/>
    <lineage>
        <taxon>Bacteria</taxon>
        <taxon>Bacillati</taxon>
        <taxon>Bacillota</taxon>
        <taxon>Clostridia</taxon>
        <taxon>Lachnospirales</taxon>
        <taxon>Lachnospiraceae</taxon>
        <taxon>Sporofaciens</taxon>
    </lineage>
</organism>
<sequence length="421" mass="46943">MKFELYKIFKKKIVLIFIGVGLLWLSLSILLPVLQYRTFTEQMEPLTGIEAIHYDRDLQNLYAGQYTADEFAPLYAEYKKIYNNPDYQRSDNGDGYSFSLSDQNTTPLTDEAYYKYLNRYGVIAKIGNRANALPLYIEDAKISGSVAELYEGSIVQSSAEDNLVPPVDLENPIVQKVLGMYDNLNTSFYGEYLDGWESFFNTVPIFFQYIVGLIILIGVSPIFAEERHSGSDKVLLTTQYGKSKLIRDKIVACFLFATFVFVLFFACSVFVCIAAYGTSGLKASIQLVAHCTLSPYNLSIGVALILWGLLGWGAALVTAAGALLISAASPNAFVAFIPSLVGYIVPVVSFAELSPTIHRFMQLLPINIIGAIDRLFSMSDFYNIFGLLIEKKIVCVIVWVILIVLCVVFSSYLFRSKKASN</sequence>
<evidence type="ECO:0000256" key="1">
    <source>
        <dbReference type="SAM" id="Phobius"/>
    </source>
</evidence>
<dbReference type="EMBL" id="WUQX01000001">
    <property type="protein sequence ID" value="MXP75722.1"/>
    <property type="molecule type" value="Genomic_DNA"/>
</dbReference>
<reference evidence="2 3" key="1">
    <citation type="submission" date="2019-12" db="EMBL/GenBank/DDBJ databases">
        <title>Sporaefaciens musculi gen. nov., sp. nov., a novel bacterium isolated from the caecum of an obese mouse.</title>
        <authorList>
            <person name="Rasmussen T.S."/>
            <person name="Streidl T."/>
            <person name="Hitch T.C.A."/>
            <person name="Wortmann E."/>
            <person name="Deptula P."/>
            <person name="Hansen M."/>
            <person name="Nielsen D.S."/>
            <person name="Clavel T."/>
            <person name="Vogensen F.K."/>
        </authorList>
    </citation>
    <scope>NUCLEOTIDE SEQUENCE [LARGE SCALE GENOMIC DNA]</scope>
    <source>
        <strain evidence="2 3">WCA-9-b2</strain>
    </source>
</reference>
<feature type="transmembrane region" description="Helical" evidence="1">
    <location>
        <begin position="250"/>
        <end position="276"/>
    </location>
</feature>
<dbReference type="Proteomes" id="UP000460412">
    <property type="component" value="Unassembled WGS sequence"/>
</dbReference>
<proteinExistence type="predicted"/>
<feature type="transmembrane region" description="Helical" evidence="1">
    <location>
        <begin position="12"/>
        <end position="34"/>
    </location>
</feature>
<dbReference type="AlphaFoldDB" id="A0A7X3MGB2"/>
<accession>A0A7X3MGB2</accession>
<keyword evidence="3" id="KW-1185">Reference proteome</keyword>
<name>A0A7X3MGB2_9FIRM</name>
<feature type="transmembrane region" description="Helical" evidence="1">
    <location>
        <begin position="394"/>
        <end position="414"/>
    </location>
</feature>
<evidence type="ECO:0000313" key="2">
    <source>
        <dbReference type="EMBL" id="MXP75722.1"/>
    </source>
</evidence>
<feature type="transmembrane region" description="Helical" evidence="1">
    <location>
        <begin position="332"/>
        <end position="351"/>
    </location>
</feature>
<dbReference type="RefSeq" id="WP_159750926.1">
    <property type="nucleotide sequence ID" value="NZ_WUQX01000001.1"/>
</dbReference>